<dbReference type="InterPro" id="IPR016187">
    <property type="entry name" value="CTDL_fold"/>
</dbReference>
<feature type="domain" description="Sulfatase-modifying factor enzyme-like" evidence="2">
    <location>
        <begin position="23"/>
        <end position="160"/>
    </location>
</feature>
<feature type="compositionally biased region" description="Basic and acidic residues" evidence="1">
    <location>
        <begin position="1"/>
        <end position="19"/>
    </location>
</feature>
<name>A0A841TA35_9BACL</name>
<dbReference type="PANTHER" id="PTHR23150">
    <property type="entry name" value="SULFATASE MODIFYING FACTOR 1, 2"/>
    <property type="match status" value="1"/>
</dbReference>
<evidence type="ECO:0000313" key="3">
    <source>
        <dbReference type="EMBL" id="MBB6675897.1"/>
    </source>
</evidence>
<dbReference type="AlphaFoldDB" id="A0A841TA35"/>
<sequence length="163" mass="18675">MERQTVEESDRKQRRDHIQEANGYRLPTEAEWEYAASGGQMSANYLYSGSNDANEVAWYWRNAGDQYLSGDWNWPAIENNHDRTQSVGSRKSNELGLYDMSGNVREWCWDWFEDTEYGSGLFRAVRGGGWMGDVVSSELTYRGKFEASGMGPDQGFRVVRNGD</sequence>
<protein>
    <submittedName>
        <fullName evidence="3">SUMF1/EgtB/PvdO family nonheme iron enzyme</fullName>
    </submittedName>
</protein>
<feature type="region of interest" description="Disordered" evidence="1">
    <location>
        <begin position="1"/>
        <end position="22"/>
    </location>
</feature>
<dbReference type="PANTHER" id="PTHR23150:SF19">
    <property type="entry name" value="FORMYLGLYCINE-GENERATING ENZYME"/>
    <property type="match status" value="1"/>
</dbReference>
<dbReference type="SUPFAM" id="SSF56436">
    <property type="entry name" value="C-type lectin-like"/>
    <property type="match status" value="1"/>
</dbReference>
<accession>A0A841TA35</accession>
<dbReference type="GO" id="GO:0120147">
    <property type="term" value="F:formylglycine-generating oxidase activity"/>
    <property type="evidence" value="ECO:0007669"/>
    <property type="project" value="TreeGrafter"/>
</dbReference>
<evidence type="ECO:0000256" key="1">
    <source>
        <dbReference type="SAM" id="MobiDB-lite"/>
    </source>
</evidence>
<dbReference type="InterPro" id="IPR005532">
    <property type="entry name" value="SUMF_dom"/>
</dbReference>
<dbReference type="InterPro" id="IPR051043">
    <property type="entry name" value="Sulfatase_Mod_Factor_Kinase"/>
</dbReference>
<comment type="caution">
    <text evidence="3">The sequence shown here is derived from an EMBL/GenBank/DDBJ whole genome shotgun (WGS) entry which is preliminary data.</text>
</comment>
<keyword evidence="4" id="KW-1185">Reference proteome</keyword>
<dbReference type="InterPro" id="IPR042095">
    <property type="entry name" value="SUMF_sf"/>
</dbReference>
<dbReference type="Pfam" id="PF03781">
    <property type="entry name" value="FGE-sulfatase"/>
    <property type="match status" value="1"/>
</dbReference>
<evidence type="ECO:0000313" key="4">
    <source>
        <dbReference type="Proteomes" id="UP000574133"/>
    </source>
</evidence>
<reference evidence="3 4" key="1">
    <citation type="submission" date="2020-08" db="EMBL/GenBank/DDBJ databases">
        <title>Cohnella phylogeny.</title>
        <authorList>
            <person name="Dunlap C."/>
        </authorList>
    </citation>
    <scope>NUCLEOTIDE SEQUENCE [LARGE SCALE GENOMIC DNA]</scope>
    <source>
        <strain evidence="3 4">DSM 103658</strain>
    </source>
</reference>
<organism evidence="3 4">
    <name type="scientific">Cohnella lubricantis</name>
    <dbReference type="NCBI Taxonomy" id="2163172"/>
    <lineage>
        <taxon>Bacteria</taxon>
        <taxon>Bacillati</taxon>
        <taxon>Bacillota</taxon>
        <taxon>Bacilli</taxon>
        <taxon>Bacillales</taxon>
        <taxon>Paenibacillaceae</taxon>
        <taxon>Cohnella</taxon>
    </lineage>
</organism>
<dbReference type="Gene3D" id="3.90.1580.10">
    <property type="entry name" value="paralog of FGE (formylglycine-generating enzyme)"/>
    <property type="match status" value="1"/>
</dbReference>
<dbReference type="EMBL" id="JACJVN010000006">
    <property type="protein sequence ID" value="MBB6675897.1"/>
    <property type="molecule type" value="Genomic_DNA"/>
</dbReference>
<dbReference type="Proteomes" id="UP000574133">
    <property type="component" value="Unassembled WGS sequence"/>
</dbReference>
<gene>
    <name evidence="3" type="ORF">H4Q31_00995</name>
</gene>
<proteinExistence type="predicted"/>
<evidence type="ECO:0000259" key="2">
    <source>
        <dbReference type="Pfam" id="PF03781"/>
    </source>
</evidence>